<gene>
    <name evidence="7" type="ORF">LIER_12170</name>
</gene>
<feature type="compositionally biased region" description="Polar residues" evidence="6">
    <location>
        <begin position="1052"/>
        <end position="1064"/>
    </location>
</feature>
<feature type="region of interest" description="Disordered" evidence="6">
    <location>
        <begin position="828"/>
        <end position="908"/>
    </location>
</feature>
<dbReference type="GO" id="GO:0005652">
    <property type="term" value="C:nuclear lamina"/>
    <property type="evidence" value="ECO:0007669"/>
    <property type="project" value="UniProtKB-SubCell"/>
</dbReference>
<dbReference type="PANTHER" id="PTHR31908:SF11">
    <property type="entry name" value="PROTEIN CROWDED NUCLEI 1"/>
    <property type="match status" value="1"/>
</dbReference>
<dbReference type="Proteomes" id="UP001454036">
    <property type="component" value="Unassembled WGS sequence"/>
</dbReference>
<feature type="compositionally biased region" description="Acidic residues" evidence="6">
    <location>
        <begin position="1132"/>
        <end position="1144"/>
    </location>
</feature>
<feature type="coiled-coil region" evidence="5">
    <location>
        <begin position="619"/>
        <end position="731"/>
    </location>
</feature>
<reference evidence="7 8" key="1">
    <citation type="submission" date="2024-01" db="EMBL/GenBank/DDBJ databases">
        <title>The complete chloroplast genome sequence of Lithospermum erythrorhizon: insights into the phylogenetic relationship among Boraginaceae species and the maternal lineages of purple gromwells.</title>
        <authorList>
            <person name="Okada T."/>
            <person name="Watanabe K."/>
        </authorList>
    </citation>
    <scope>NUCLEOTIDE SEQUENCE [LARGE SCALE GENOMIC DNA]</scope>
</reference>
<proteinExistence type="inferred from homology"/>
<comment type="similarity">
    <text evidence="4">Belongs to the CRWN family.</text>
</comment>
<dbReference type="EMBL" id="BAABME010002316">
    <property type="protein sequence ID" value="GAA0154086.1"/>
    <property type="molecule type" value="Genomic_DNA"/>
</dbReference>
<comment type="caution">
    <text evidence="7">The sequence shown here is derived from an EMBL/GenBank/DDBJ whole genome shotgun (WGS) entry which is preliminary data.</text>
</comment>
<sequence length="1162" mass="133412">MFTPQKSLFSRWSSSPRTEPGARIGSGSGLVEPGKGQGLALLGSAPRGLMPREDYGALDKDALADKLSELENELFDYQYNMGLLLIEKKEWTSKYDELSQALAEANDILKREQAAYSIAMSEIERREENLKKALGVEKECVLDLEKTLRDMRADHAGIKFTADSKLAEANALVTSVEEKSMEIEAKIRAGDAKLAEVSRKTSEIERRSREVEAQENSLRRERSFFNAEREAQEVQLAKQREDLREWEKKLQEAEERLAEGRRLLNQREQMANENDRILKEKHNDIEAAQKKIDTANIALKKKEDDINSRIASLSLKEKEADTLKTSLEMKERNLIEFEQQLNAREKVEMQKLLDEHNAMLDSKKKEFELEIEAKRRSIDDELKDKISEVEKKEAELNHMEDKVRKREEALEKKLEKIKEREKDIDSKSKILKEKEKVLKAEAKEFEIERNNLVSEKERLDSLKAELEKMNEDVEKELSKIREEKEQLKVTEEERLEHARLQAELKEEIEKCRGQNELLVKQAEDLKQERDSFEKEWEKLDERRVEISKELEEIAEQRRNFEKLQHSVEEKLNMERLETQNFVKSEREALQMEKDTFAAKMELEQRMLDEKIQSERSQMVHDFELRKRELETEMQRKQEEMEFSLQEQEKLFKEKKERILEDINHMKEVSQREMKEMEVEGSKLEKEKEEVLSNKKRIEVQQSELREDIEQLVNLSKKLKQQREQFMKERERFISFIEMQKNCSSCGDVIREFWPTDLKSITEIDTVDAPLLPSFAEDYLRGAGNSTPEQRKTKVLLGDTGSPASGGTVSWLRKCTSKILRLSPGKKLEKEVPQDLIGQTSSPLKELAASDMDPEPLLKADEDPSDANMREAEAGREVSEDRQRNISSCRTQDIQEDSKNRKVQQRPAIRYRLRAHKTLSSMAVSADTEGDHVGGGAEDGGNLYGNDVENSSQVNEGSRGESNLDGQRTLRNGKKRNRPSASQLTVSEDNHDEGHSDSITTGGRKKRKQKPVPSVQSQGGERYNLRRRRTEAAVKDNGSLPVRGKGKKKAADSRNNGANNSQSLLMPSEEFDASRGSGGDMSHSQAAPIGDPSVAGHDFSTNNPEDTSGNQQDEIVSGEEMRTPERTQQQETGEGDEDDCDDEDVDHPGQASIGKKLWTFLTT</sequence>
<dbReference type="InterPro" id="IPR040418">
    <property type="entry name" value="CRWN"/>
</dbReference>
<feature type="compositionally biased region" description="Polar residues" evidence="6">
    <location>
        <begin position="1098"/>
        <end position="1113"/>
    </location>
</feature>
<protein>
    <recommendedName>
        <fullName evidence="9">Nuclear matrix constituent protein 1-like protein</fullName>
    </recommendedName>
</protein>
<evidence type="ECO:0008006" key="9">
    <source>
        <dbReference type="Google" id="ProtNLM"/>
    </source>
</evidence>
<accession>A0AAV3PTQ3</accession>
<evidence type="ECO:0000313" key="8">
    <source>
        <dbReference type="Proteomes" id="UP001454036"/>
    </source>
</evidence>
<comment type="subcellular location">
    <subcellularLocation>
        <location evidence="3">Nucleus lamina</location>
    </subcellularLocation>
</comment>
<organism evidence="7 8">
    <name type="scientific">Lithospermum erythrorhizon</name>
    <name type="common">Purple gromwell</name>
    <name type="synonym">Lithospermum officinale var. erythrorhizon</name>
    <dbReference type="NCBI Taxonomy" id="34254"/>
    <lineage>
        <taxon>Eukaryota</taxon>
        <taxon>Viridiplantae</taxon>
        <taxon>Streptophyta</taxon>
        <taxon>Embryophyta</taxon>
        <taxon>Tracheophyta</taxon>
        <taxon>Spermatophyta</taxon>
        <taxon>Magnoliopsida</taxon>
        <taxon>eudicotyledons</taxon>
        <taxon>Gunneridae</taxon>
        <taxon>Pentapetalae</taxon>
        <taxon>asterids</taxon>
        <taxon>lamiids</taxon>
        <taxon>Boraginales</taxon>
        <taxon>Boraginaceae</taxon>
        <taxon>Boraginoideae</taxon>
        <taxon>Lithospermeae</taxon>
        <taxon>Lithospermum</taxon>
    </lineage>
</organism>
<feature type="compositionally biased region" description="Gly residues" evidence="6">
    <location>
        <begin position="932"/>
        <end position="942"/>
    </location>
</feature>
<evidence type="ECO:0000256" key="3">
    <source>
        <dbReference type="ARBA" id="ARBA00024186"/>
    </source>
</evidence>
<evidence type="ECO:0000256" key="1">
    <source>
        <dbReference type="ARBA" id="ARBA00023054"/>
    </source>
</evidence>
<evidence type="ECO:0000256" key="6">
    <source>
        <dbReference type="SAM" id="MobiDB-lite"/>
    </source>
</evidence>
<feature type="compositionally biased region" description="Polar residues" evidence="6">
    <location>
        <begin position="947"/>
        <end position="969"/>
    </location>
</feature>
<keyword evidence="2" id="KW-0539">Nucleus</keyword>
<feature type="region of interest" description="Disordered" evidence="6">
    <location>
        <begin position="1"/>
        <end position="31"/>
    </location>
</feature>
<dbReference type="PANTHER" id="PTHR31908">
    <property type="entry name" value="PROTEIN CROWDED NUCLEI 4"/>
    <property type="match status" value="1"/>
</dbReference>
<evidence type="ECO:0000256" key="4">
    <source>
        <dbReference type="ARBA" id="ARBA00024208"/>
    </source>
</evidence>
<keyword evidence="8" id="KW-1185">Reference proteome</keyword>
<dbReference type="GO" id="GO:0006997">
    <property type="term" value="P:nucleus organization"/>
    <property type="evidence" value="ECO:0007669"/>
    <property type="project" value="InterPro"/>
</dbReference>
<evidence type="ECO:0000256" key="5">
    <source>
        <dbReference type="SAM" id="Coils"/>
    </source>
</evidence>
<feature type="coiled-coil region" evidence="5">
    <location>
        <begin position="166"/>
        <end position="573"/>
    </location>
</feature>
<name>A0AAV3PTQ3_LITER</name>
<feature type="compositionally biased region" description="Polar residues" evidence="6">
    <location>
        <begin position="1"/>
        <end position="17"/>
    </location>
</feature>
<evidence type="ECO:0000313" key="7">
    <source>
        <dbReference type="EMBL" id="GAA0154086.1"/>
    </source>
</evidence>
<feature type="compositionally biased region" description="Basic and acidic residues" evidence="6">
    <location>
        <begin position="855"/>
        <end position="883"/>
    </location>
</feature>
<keyword evidence="1 5" id="KW-0175">Coiled coil</keyword>
<evidence type="ECO:0000256" key="2">
    <source>
        <dbReference type="ARBA" id="ARBA00023242"/>
    </source>
</evidence>
<feature type="coiled-coil region" evidence="5">
    <location>
        <begin position="60"/>
        <end position="115"/>
    </location>
</feature>
<dbReference type="AlphaFoldDB" id="A0AAV3PTQ3"/>
<feature type="region of interest" description="Disordered" evidence="6">
    <location>
        <begin position="781"/>
        <end position="802"/>
    </location>
</feature>
<feature type="region of interest" description="Disordered" evidence="6">
    <location>
        <begin position="920"/>
        <end position="1162"/>
    </location>
</feature>